<dbReference type="GO" id="GO:0016020">
    <property type="term" value="C:membrane"/>
    <property type="evidence" value="ECO:0007669"/>
    <property type="project" value="InterPro"/>
</dbReference>
<dbReference type="PANTHER" id="PTHR35335:SF1">
    <property type="entry name" value="UPF0716 PROTEIN FXSA"/>
    <property type="match status" value="1"/>
</dbReference>
<gene>
    <name evidence="2" type="primary">fxsA</name>
    <name evidence="2" type="ORF">G8O30_09595</name>
</gene>
<sequence>MRYLLPFLIIIPALEIWVLLLAGTNIGVMNTILLIIATGVLGAYLAKQQGKKTWIALQQSIASGQQPADYIVDGLCVLVGGVLLLTPGFITDFIGFYLLLPVTRKTLKKPIYTFFRNRMQNGNTIIINGNKRW</sequence>
<proteinExistence type="predicted"/>
<dbReference type="KEGG" id="mcui:G8O30_09595"/>
<dbReference type="PANTHER" id="PTHR35335">
    <property type="entry name" value="UPF0716 PROTEIN FXSA"/>
    <property type="match status" value="1"/>
</dbReference>
<keyword evidence="1" id="KW-1133">Transmembrane helix</keyword>
<feature type="transmembrane region" description="Helical" evidence="1">
    <location>
        <begin position="28"/>
        <end position="46"/>
    </location>
</feature>
<keyword evidence="1" id="KW-0472">Membrane</keyword>
<reference evidence="2 3" key="1">
    <citation type="submission" date="2019-07" db="EMBL/GenBank/DDBJ databases">
        <title>Genome sequence of 2 isolates from Red Sea Mangroves.</title>
        <authorList>
            <person name="Sefrji F."/>
            <person name="Michoud G."/>
            <person name="Merlino G."/>
            <person name="Daffonchio D."/>
        </authorList>
    </citation>
    <scope>NUCLEOTIDE SEQUENCE [LARGE SCALE GENOMIC DNA]</scope>
    <source>
        <strain evidence="2 3">R1DC41</strain>
    </source>
</reference>
<accession>A0A7S8CC22</accession>
<dbReference type="InterPro" id="IPR007313">
    <property type="entry name" value="FxsA"/>
</dbReference>
<evidence type="ECO:0000313" key="3">
    <source>
        <dbReference type="Proteomes" id="UP000593626"/>
    </source>
</evidence>
<keyword evidence="3" id="KW-1185">Reference proteome</keyword>
<dbReference type="RefSeq" id="WP_239671871.1">
    <property type="nucleotide sequence ID" value="NZ_CP049742.1"/>
</dbReference>
<keyword evidence="1" id="KW-0812">Transmembrane</keyword>
<name>A0A7S8CC22_9BACI</name>
<dbReference type="Proteomes" id="UP000593626">
    <property type="component" value="Chromosome"/>
</dbReference>
<feature type="transmembrane region" description="Helical" evidence="1">
    <location>
        <begin position="75"/>
        <end position="100"/>
    </location>
</feature>
<protein>
    <submittedName>
        <fullName evidence="2">Membrane protein FxsA</fullName>
    </submittedName>
</protein>
<feature type="transmembrane region" description="Helical" evidence="1">
    <location>
        <begin position="5"/>
        <end position="22"/>
    </location>
</feature>
<dbReference type="EMBL" id="CP049742">
    <property type="protein sequence ID" value="QPC47206.1"/>
    <property type="molecule type" value="Genomic_DNA"/>
</dbReference>
<evidence type="ECO:0000313" key="2">
    <source>
        <dbReference type="EMBL" id="QPC47206.1"/>
    </source>
</evidence>
<dbReference type="Pfam" id="PF04186">
    <property type="entry name" value="FxsA"/>
    <property type="match status" value="1"/>
</dbReference>
<organism evidence="2 3">
    <name type="scientific">Mangrovibacillus cuniculi</name>
    <dbReference type="NCBI Taxonomy" id="2593652"/>
    <lineage>
        <taxon>Bacteria</taxon>
        <taxon>Bacillati</taxon>
        <taxon>Bacillota</taxon>
        <taxon>Bacilli</taxon>
        <taxon>Bacillales</taxon>
        <taxon>Bacillaceae</taxon>
        <taxon>Mangrovibacillus</taxon>
    </lineage>
</organism>
<evidence type="ECO:0000256" key="1">
    <source>
        <dbReference type="SAM" id="Phobius"/>
    </source>
</evidence>
<dbReference type="AlphaFoldDB" id="A0A7S8CC22"/>
<dbReference type="NCBIfam" id="NF008528">
    <property type="entry name" value="PRK11463.1-2"/>
    <property type="match status" value="1"/>
</dbReference>